<dbReference type="InterPro" id="IPR052341">
    <property type="entry name" value="LOG_family_nucleotidases"/>
</dbReference>
<dbReference type="Proteomes" id="UP000824083">
    <property type="component" value="Unassembled WGS sequence"/>
</dbReference>
<evidence type="ECO:0000313" key="2">
    <source>
        <dbReference type="Proteomes" id="UP000824083"/>
    </source>
</evidence>
<dbReference type="SUPFAM" id="SSF102405">
    <property type="entry name" value="MCP/YpsA-like"/>
    <property type="match status" value="1"/>
</dbReference>
<evidence type="ECO:0000313" key="1">
    <source>
        <dbReference type="EMBL" id="HIU37307.1"/>
    </source>
</evidence>
<evidence type="ECO:0008006" key="3">
    <source>
        <dbReference type="Google" id="ProtNLM"/>
    </source>
</evidence>
<name>A0A9D1IHD0_9BURK</name>
<organism evidence="1 2">
    <name type="scientific">Candidatus Aphodousia faecigallinarum</name>
    <dbReference type="NCBI Taxonomy" id="2840677"/>
    <lineage>
        <taxon>Bacteria</taxon>
        <taxon>Pseudomonadati</taxon>
        <taxon>Pseudomonadota</taxon>
        <taxon>Betaproteobacteria</taxon>
        <taxon>Burkholderiales</taxon>
        <taxon>Sutterellaceae</taxon>
        <taxon>Sutterellaceae incertae sedis</taxon>
        <taxon>Candidatus Aphodousia</taxon>
    </lineage>
</organism>
<dbReference type="EMBL" id="DVMY01000059">
    <property type="protein sequence ID" value="HIU37307.1"/>
    <property type="molecule type" value="Genomic_DNA"/>
</dbReference>
<protein>
    <recommendedName>
        <fullName evidence="3">AMP nucleosidase</fullName>
    </recommendedName>
</protein>
<accession>A0A9D1IHD0</accession>
<reference evidence="1" key="1">
    <citation type="submission" date="2020-10" db="EMBL/GenBank/DDBJ databases">
        <authorList>
            <person name="Gilroy R."/>
        </authorList>
    </citation>
    <scope>NUCLEOTIDE SEQUENCE</scope>
    <source>
        <strain evidence="1">7463</strain>
    </source>
</reference>
<dbReference type="AlphaFoldDB" id="A0A9D1IHD0"/>
<dbReference type="GO" id="GO:0005829">
    <property type="term" value="C:cytosol"/>
    <property type="evidence" value="ECO:0007669"/>
    <property type="project" value="TreeGrafter"/>
</dbReference>
<reference evidence="1" key="2">
    <citation type="journal article" date="2021" name="PeerJ">
        <title>Extensive microbial diversity within the chicken gut microbiome revealed by metagenomics and culture.</title>
        <authorList>
            <person name="Gilroy R."/>
            <person name="Ravi A."/>
            <person name="Getino M."/>
            <person name="Pursley I."/>
            <person name="Horton D.L."/>
            <person name="Alikhan N.F."/>
            <person name="Baker D."/>
            <person name="Gharbi K."/>
            <person name="Hall N."/>
            <person name="Watson M."/>
            <person name="Adriaenssens E.M."/>
            <person name="Foster-Nyarko E."/>
            <person name="Jarju S."/>
            <person name="Secka A."/>
            <person name="Antonio M."/>
            <person name="Oren A."/>
            <person name="Chaudhuri R.R."/>
            <person name="La Ragione R."/>
            <person name="Hildebrand F."/>
            <person name="Pallen M.J."/>
        </authorList>
    </citation>
    <scope>NUCLEOTIDE SEQUENCE</scope>
    <source>
        <strain evidence="1">7463</strain>
    </source>
</reference>
<proteinExistence type="predicted"/>
<dbReference type="PANTHER" id="PTHR43393">
    <property type="entry name" value="CYTOKININ RIBOSIDE 5'-MONOPHOSPHATE PHOSPHORIBOHYDROLASE"/>
    <property type="match status" value="1"/>
</dbReference>
<comment type="caution">
    <text evidence="1">The sequence shown here is derived from an EMBL/GenBank/DDBJ whole genome shotgun (WGS) entry which is preliminary data.</text>
</comment>
<dbReference type="PANTHER" id="PTHR43393:SF3">
    <property type="entry name" value="LYSINE DECARBOXYLASE-LIKE PROTEIN"/>
    <property type="match status" value="1"/>
</dbReference>
<gene>
    <name evidence="1" type="ORF">IAC56_03425</name>
</gene>
<sequence>MREYTEIETITQLLGLVTEPGHIDHHVFQNIDFSDLADLASQSTFSDCLFLGCELPESFSKHLDKTNLIFPKLDAPFDIYRSYLYSANSLYSGFDPRDESTIENTYDRKVYKHFLQSGVISKNIKETLSRYLHDHSMSNAIKDFLANYNERQIVGIMGGHDLLRTDPFYRQIVFLSKRLTEMGFIMVSGGGAGAMEATHLGAWMAQRSTEEVEKALSMLSVAPSWQDKGWLASAFKVMLTFRQTHFISLGIPTWLYGHEPATPFATHIAKFFDNSIREDTILNITRGGLIYTPGSAGTIQEIFQAAVPNHYKTYGYSSLMVFLGVDFWRKEMPVYPLLEHLVKTGKYSGLRIGITDDIEEVAQTVKMFRPRKGN</sequence>
<dbReference type="Gene3D" id="3.40.50.450">
    <property type="match status" value="1"/>
</dbReference>